<evidence type="ECO:0000256" key="1">
    <source>
        <dbReference type="SAM" id="Phobius"/>
    </source>
</evidence>
<dbReference type="PIRSF" id="PIRSF011386">
    <property type="entry name" value="FixH"/>
    <property type="match status" value="1"/>
</dbReference>
<dbReference type="RefSeq" id="WP_188253621.1">
    <property type="nucleotide sequence ID" value="NZ_JABVCF010000002.1"/>
</dbReference>
<dbReference type="Pfam" id="PF05751">
    <property type="entry name" value="FixH"/>
    <property type="match status" value="1"/>
</dbReference>
<keyword evidence="1" id="KW-0472">Membrane</keyword>
<accession>A0A942DYX6</accession>
<protein>
    <submittedName>
        <fullName evidence="2">FixH family protein</fullName>
    </submittedName>
</protein>
<feature type="transmembrane region" description="Helical" evidence="1">
    <location>
        <begin position="12"/>
        <end position="38"/>
    </location>
</feature>
<evidence type="ECO:0000313" key="3">
    <source>
        <dbReference type="Proteomes" id="UP000680348"/>
    </source>
</evidence>
<name>A0A942DYX6_9HYPH</name>
<dbReference type="Proteomes" id="UP000680348">
    <property type="component" value="Unassembled WGS sequence"/>
</dbReference>
<proteinExistence type="predicted"/>
<evidence type="ECO:0000313" key="2">
    <source>
        <dbReference type="EMBL" id="MBS3648068.1"/>
    </source>
</evidence>
<dbReference type="InterPro" id="IPR008620">
    <property type="entry name" value="FixH"/>
</dbReference>
<comment type="caution">
    <text evidence="2">The sequence shown here is derived from an EMBL/GenBank/DDBJ whole genome shotgun (WGS) entry which is preliminary data.</text>
</comment>
<dbReference type="InterPro" id="IPR018037">
    <property type="entry name" value="FixH_proteobacterial"/>
</dbReference>
<keyword evidence="3" id="KW-1185">Reference proteome</keyword>
<gene>
    <name evidence="2" type="ORF">KEU06_05410</name>
</gene>
<sequence length="165" mass="18383">MREAHIRKRGFTGVHMLVIMLAFFSVIIAVNATMAVFANSSWSGFVVRNSYVASQEFNEKSAQWRAQAELGWGSKLALSDGRISYQLFDRDDLPVAAVKGTVSIRRPIGDSEDRTLLLKPVAGGELEADTALRDGAWIAEFEIDAGLDHPYREIRRLTVQDGELR</sequence>
<dbReference type="AlphaFoldDB" id="A0A942DYX6"/>
<dbReference type="EMBL" id="JAGWCR010000002">
    <property type="protein sequence ID" value="MBS3648068.1"/>
    <property type="molecule type" value="Genomic_DNA"/>
</dbReference>
<keyword evidence="1" id="KW-0812">Transmembrane</keyword>
<organism evidence="2 3">
    <name type="scientific">Pseudaminobacter soli</name>
    <name type="common">ex Zhang et al. 2022</name>
    <dbReference type="NCBI Taxonomy" id="2831468"/>
    <lineage>
        <taxon>Bacteria</taxon>
        <taxon>Pseudomonadati</taxon>
        <taxon>Pseudomonadota</taxon>
        <taxon>Alphaproteobacteria</taxon>
        <taxon>Hyphomicrobiales</taxon>
        <taxon>Phyllobacteriaceae</taxon>
        <taxon>Pseudaminobacter</taxon>
    </lineage>
</organism>
<reference evidence="2" key="1">
    <citation type="submission" date="2021-04" db="EMBL/GenBank/DDBJ databases">
        <title>Pseudaminobacter soli sp. nov., isolated from paddy soil contaminated by heavy metals.</title>
        <authorList>
            <person name="Zhang K."/>
        </authorList>
    </citation>
    <scope>NUCLEOTIDE SEQUENCE</scope>
    <source>
        <strain evidence="2">19-2017</strain>
    </source>
</reference>
<keyword evidence="1" id="KW-1133">Transmembrane helix</keyword>